<dbReference type="EMBL" id="JACSQZ010000081">
    <property type="protein sequence ID" value="MBD7916427.1"/>
    <property type="molecule type" value="Genomic_DNA"/>
</dbReference>
<comment type="caution">
    <text evidence="8">The sequence shown here is derived from an EMBL/GenBank/DDBJ whole genome shotgun (WGS) entry which is preliminary data.</text>
</comment>
<keyword evidence="2" id="KW-0004">4Fe-4S</keyword>
<protein>
    <submittedName>
        <fullName evidence="8">SPASM domain-containing protein</fullName>
    </submittedName>
</protein>
<organism evidence="8 9">
    <name type="scientific">Clostridium gallinarum</name>
    <dbReference type="NCBI Taxonomy" id="2762246"/>
    <lineage>
        <taxon>Bacteria</taxon>
        <taxon>Bacillati</taxon>
        <taxon>Bacillota</taxon>
        <taxon>Clostridia</taxon>
        <taxon>Eubacteriales</taxon>
        <taxon>Clostridiaceae</taxon>
        <taxon>Clostridium</taxon>
    </lineage>
</organism>
<dbReference type="InterPro" id="IPR007197">
    <property type="entry name" value="rSAM"/>
</dbReference>
<reference evidence="8 9" key="1">
    <citation type="submission" date="2020-08" db="EMBL/GenBank/DDBJ databases">
        <title>A Genomic Blueprint of the Chicken Gut Microbiome.</title>
        <authorList>
            <person name="Gilroy R."/>
            <person name="Ravi A."/>
            <person name="Getino M."/>
            <person name="Pursley I."/>
            <person name="Horton D.L."/>
            <person name="Alikhan N.-F."/>
            <person name="Baker D."/>
            <person name="Gharbi K."/>
            <person name="Hall N."/>
            <person name="Watson M."/>
            <person name="Adriaenssens E.M."/>
            <person name="Foster-Nyarko E."/>
            <person name="Jarju S."/>
            <person name="Secka A."/>
            <person name="Antonio M."/>
            <person name="Oren A."/>
            <person name="Chaudhuri R."/>
            <person name="La Ragione R.M."/>
            <person name="Hildebrand F."/>
            <person name="Pallen M.J."/>
        </authorList>
    </citation>
    <scope>NUCLEOTIDE SEQUENCE [LARGE SCALE GENOMIC DNA]</scope>
    <source>
        <strain evidence="8 9">Sa3CUN1</strain>
    </source>
</reference>
<accession>A0ABR8Q7M2</accession>
<keyword evidence="6" id="KW-0411">Iron-sulfur</keyword>
<evidence type="ECO:0000313" key="9">
    <source>
        <dbReference type="Proteomes" id="UP000640335"/>
    </source>
</evidence>
<evidence type="ECO:0000313" key="8">
    <source>
        <dbReference type="EMBL" id="MBD7916427.1"/>
    </source>
</evidence>
<keyword evidence="3" id="KW-0949">S-adenosyl-L-methionine</keyword>
<dbReference type="SFLD" id="SFLDG01384">
    <property type="entry name" value="thioether_bond_formation_requi"/>
    <property type="match status" value="1"/>
</dbReference>
<evidence type="ECO:0000256" key="2">
    <source>
        <dbReference type="ARBA" id="ARBA00022485"/>
    </source>
</evidence>
<evidence type="ECO:0000256" key="4">
    <source>
        <dbReference type="ARBA" id="ARBA00022723"/>
    </source>
</evidence>
<dbReference type="SUPFAM" id="SSF102114">
    <property type="entry name" value="Radical SAM enzymes"/>
    <property type="match status" value="1"/>
</dbReference>
<keyword evidence="4" id="KW-0479">Metal-binding</keyword>
<evidence type="ECO:0000256" key="3">
    <source>
        <dbReference type="ARBA" id="ARBA00022691"/>
    </source>
</evidence>
<dbReference type="SFLD" id="SFLDS00029">
    <property type="entry name" value="Radical_SAM"/>
    <property type="match status" value="1"/>
</dbReference>
<evidence type="ECO:0000256" key="6">
    <source>
        <dbReference type="ARBA" id="ARBA00023014"/>
    </source>
</evidence>
<dbReference type="CDD" id="cd01335">
    <property type="entry name" value="Radical_SAM"/>
    <property type="match status" value="1"/>
</dbReference>
<dbReference type="Gene3D" id="3.20.20.70">
    <property type="entry name" value="Aldolase class I"/>
    <property type="match status" value="1"/>
</dbReference>
<sequence>MVIDLILTGKCNLRCKYCFENRENCKVNSRDEHVDSSDMNYETAIKSIEYFKNIAIKNRESILQINFFGGEPLLKFNIIKDIVNYCNKNIDDIECVFSMTTNATLFNEEICDYCIENNFTIMFSIDGNKLSHNKNRLTNNSEGSFYLIEKNLNFITKFINTSKKSQIKYILNPNNINYFYESMIYLSKFNSPISFDFNYEELWKQEDINIFQKEFEKYLKFYKEKREIIGSEFNSIEIERILKSLSNYEINKYCNAGETMFAINFNGDIYPCSRFILETNESLGNIYKNHKTIELQNNINYCDECSLKNYCNAQCKFINKLYTGSILKPPKFFCDIQKILFYYIYKTFI</sequence>
<dbReference type="InterPro" id="IPR000385">
    <property type="entry name" value="MoaA_NifB_PqqE_Fe-S-bd_CS"/>
</dbReference>
<gene>
    <name evidence="8" type="ORF">H9660_14885</name>
</gene>
<dbReference type="RefSeq" id="WP_191751169.1">
    <property type="nucleotide sequence ID" value="NZ_JACSQZ010000081.1"/>
</dbReference>
<dbReference type="SFLD" id="SFLDG01386">
    <property type="entry name" value="main_SPASM_domain-containing"/>
    <property type="match status" value="1"/>
</dbReference>
<evidence type="ECO:0000259" key="7">
    <source>
        <dbReference type="Pfam" id="PF04055"/>
    </source>
</evidence>
<dbReference type="PANTHER" id="PTHR43273">
    <property type="entry name" value="ANAEROBIC SULFATASE-MATURATING ENZYME HOMOLOG ASLB-RELATED"/>
    <property type="match status" value="1"/>
</dbReference>
<dbReference type="PANTHER" id="PTHR43273:SF8">
    <property type="entry name" value="RADICAL SAM DOMAIN PROTEIN"/>
    <property type="match status" value="1"/>
</dbReference>
<dbReference type="NCBIfam" id="TIGR04085">
    <property type="entry name" value="rSAM_more_4Fe4S"/>
    <property type="match status" value="1"/>
</dbReference>
<dbReference type="InterPro" id="IPR023867">
    <property type="entry name" value="Sulphatase_maturase_rSAM"/>
</dbReference>
<dbReference type="InterPro" id="IPR058240">
    <property type="entry name" value="rSAM_sf"/>
</dbReference>
<dbReference type="SFLD" id="SFLDG01067">
    <property type="entry name" value="SPASM/twitch_domain_containing"/>
    <property type="match status" value="1"/>
</dbReference>
<keyword evidence="9" id="KW-1185">Reference proteome</keyword>
<dbReference type="InterPro" id="IPR013785">
    <property type="entry name" value="Aldolase_TIM"/>
</dbReference>
<dbReference type="Pfam" id="PF04055">
    <property type="entry name" value="Radical_SAM"/>
    <property type="match status" value="1"/>
</dbReference>
<keyword evidence="5" id="KW-0408">Iron</keyword>
<proteinExistence type="predicted"/>
<dbReference type="Proteomes" id="UP000640335">
    <property type="component" value="Unassembled WGS sequence"/>
</dbReference>
<evidence type="ECO:0000256" key="5">
    <source>
        <dbReference type="ARBA" id="ARBA00023004"/>
    </source>
</evidence>
<dbReference type="PROSITE" id="PS01305">
    <property type="entry name" value="MOAA_NIFB_PQQE"/>
    <property type="match status" value="1"/>
</dbReference>
<name>A0ABR8Q7M2_9CLOT</name>
<feature type="domain" description="Radical SAM core" evidence="7">
    <location>
        <begin position="6"/>
        <end position="145"/>
    </location>
</feature>
<dbReference type="InterPro" id="IPR023885">
    <property type="entry name" value="4Fe4S-binding_SPASM_dom"/>
</dbReference>
<comment type="cofactor">
    <cofactor evidence="1">
        <name>[4Fe-4S] cluster</name>
        <dbReference type="ChEBI" id="CHEBI:49883"/>
    </cofactor>
</comment>
<evidence type="ECO:0000256" key="1">
    <source>
        <dbReference type="ARBA" id="ARBA00001966"/>
    </source>
</evidence>